<organism evidence="2 3">
    <name type="scientific">Araneus ventricosus</name>
    <name type="common">Orbweaver spider</name>
    <name type="synonym">Epeira ventricosa</name>
    <dbReference type="NCBI Taxonomy" id="182803"/>
    <lineage>
        <taxon>Eukaryota</taxon>
        <taxon>Metazoa</taxon>
        <taxon>Ecdysozoa</taxon>
        <taxon>Arthropoda</taxon>
        <taxon>Chelicerata</taxon>
        <taxon>Arachnida</taxon>
        <taxon>Araneae</taxon>
        <taxon>Araneomorphae</taxon>
        <taxon>Entelegynae</taxon>
        <taxon>Araneoidea</taxon>
        <taxon>Araneidae</taxon>
        <taxon>Araneus</taxon>
    </lineage>
</organism>
<dbReference type="AlphaFoldDB" id="A0A4Y2KH15"/>
<proteinExistence type="predicted"/>
<keyword evidence="3" id="KW-1185">Reference proteome</keyword>
<name>A0A4Y2KH15_ARAVE</name>
<dbReference type="EMBL" id="BGPR01114333">
    <property type="protein sequence ID" value="GBN00673.1"/>
    <property type="molecule type" value="Genomic_DNA"/>
</dbReference>
<reference evidence="2 3" key="1">
    <citation type="journal article" date="2019" name="Sci. Rep.">
        <title>Orb-weaving spider Araneus ventricosus genome elucidates the spidroin gene catalogue.</title>
        <authorList>
            <person name="Kono N."/>
            <person name="Nakamura H."/>
            <person name="Ohtoshi R."/>
            <person name="Moran D.A.P."/>
            <person name="Shinohara A."/>
            <person name="Yoshida Y."/>
            <person name="Fujiwara M."/>
            <person name="Mori M."/>
            <person name="Tomita M."/>
            <person name="Arakawa K."/>
        </authorList>
    </citation>
    <scope>NUCLEOTIDE SEQUENCE [LARGE SCALE GENOMIC DNA]</scope>
</reference>
<sequence>MRPYPMADDTKLYKKKKNVEGNISHELHSKNIFGATSMIHLLKRRRAHAKDTEASVGRRARGPLVTSGARIAHQPQKASNDTLPNRLQLPPIMQYVTWQRRDRPMLHCSKPLLLFSA</sequence>
<accession>A0A4Y2KH15</accession>
<comment type="caution">
    <text evidence="2">The sequence shown here is derived from an EMBL/GenBank/DDBJ whole genome shotgun (WGS) entry which is preliminary data.</text>
</comment>
<dbReference type="Proteomes" id="UP000499080">
    <property type="component" value="Unassembled WGS sequence"/>
</dbReference>
<protein>
    <submittedName>
        <fullName evidence="2">Uncharacterized protein</fullName>
    </submittedName>
</protein>
<evidence type="ECO:0000313" key="2">
    <source>
        <dbReference type="EMBL" id="GBN00673.1"/>
    </source>
</evidence>
<dbReference type="EMBL" id="BGPR01114331">
    <property type="protein sequence ID" value="GBN00664.1"/>
    <property type="molecule type" value="Genomic_DNA"/>
</dbReference>
<evidence type="ECO:0000313" key="3">
    <source>
        <dbReference type="Proteomes" id="UP000499080"/>
    </source>
</evidence>
<evidence type="ECO:0000313" key="1">
    <source>
        <dbReference type="EMBL" id="GBN00664.1"/>
    </source>
</evidence>
<gene>
    <name evidence="1" type="ORF">AVEN_73584_1</name>
    <name evidence="2" type="ORF">AVEN_84312_1</name>
</gene>